<reference evidence="3" key="1">
    <citation type="submission" date="2022-06" db="EMBL/GenBank/DDBJ databases">
        <title>Isolation and Genomics of Futiania mangrovii gen. nov., sp. nov., a Rare and Metabolically-versatile member in the Class Alphaproteobacteria.</title>
        <authorList>
            <person name="Liu L."/>
            <person name="Huang W.-C."/>
            <person name="Pan J."/>
            <person name="Li J."/>
            <person name="Huang Y."/>
            <person name="Du H."/>
            <person name="Liu Y."/>
            <person name="Li M."/>
        </authorList>
    </citation>
    <scope>NUCLEOTIDE SEQUENCE</scope>
    <source>
        <strain evidence="3">FT118</strain>
    </source>
</reference>
<feature type="transmembrane region" description="Helical" evidence="1">
    <location>
        <begin position="84"/>
        <end position="102"/>
    </location>
</feature>
<feature type="chain" id="PRO_5039888754" evidence="2">
    <location>
        <begin position="26"/>
        <end position="207"/>
    </location>
</feature>
<sequence length="207" mass="21165">MKPAARLAMLLLLIALLLAAHQAMAPRLLSLAGAAACVREGLSVACAFPDKAPAQEVSLALLAGALTAFALAGRVLPSGIVTPFVLLLSFLLAMCAGIDALAETPARNLAGVFSHTLNVVTLAVAGSLAGLAFLFRPPLHRMALVAIPSFFLSSGLLSSFLLVRDLMPGAAGLLLLFLLYAFGGFVLHLMLAAGLLAGAAEASRPAR</sequence>
<keyword evidence="1" id="KW-0472">Membrane</keyword>
<keyword evidence="1" id="KW-0812">Transmembrane</keyword>
<name>A0A9J6PD00_9PROT</name>
<feature type="signal peptide" evidence="2">
    <location>
        <begin position="1"/>
        <end position="25"/>
    </location>
</feature>
<keyword evidence="1" id="KW-1133">Transmembrane helix</keyword>
<dbReference type="EMBL" id="JAMZFT010000001">
    <property type="protein sequence ID" value="MCP1335547.1"/>
    <property type="molecule type" value="Genomic_DNA"/>
</dbReference>
<organism evidence="3 4">
    <name type="scientific">Futiania mangrovi</name>
    <dbReference type="NCBI Taxonomy" id="2959716"/>
    <lineage>
        <taxon>Bacteria</taxon>
        <taxon>Pseudomonadati</taxon>
        <taxon>Pseudomonadota</taxon>
        <taxon>Alphaproteobacteria</taxon>
        <taxon>Futianiales</taxon>
        <taxon>Futianiaceae</taxon>
        <taxon>Futiania</taxon>
    </lineage>
</organism>
<feature type="transmembrane region" description="Helical" evidence="1">
    <location>
        <begin position="169"/>
        <end position="197"/>
    </location>
</feature>
<dbReference type="AlphaFoldDB" id="A0A9J6PD00"/>
<feature type="transmembrane region" description="Helical" evidence="1">
    <location>
        <begin position="52"/>
        <end position="72"/>
    </location>
</feature>
<evidence type="ECO:0000313" key="4">
    <source>
        <dbReference type="Proteomes" id="UP001055804"/>
    </source>
</evidence>
<evidence type="ECO:0000256" key="1">
    <source>
        <dbReference type="SAM" id="Phobius"/>
    </source>
</evidence>
<dbReference type="Proteomes" id="UP001055804">
    <property type="component" value="Unassembled WGS sequence"/>
</dbReference>
<feature type="transmembrane region" description="Helical" evidence="1">
    <location>
        <begin position="114"/>
        <end position="135"/>
    </location>
</feature>
<evidence type="ECO:0000256" key="2">
    <source>
        <dbReference type="SAM" id="SignalP"/>
    </source>
</evidence>
<evidence type="ECO:0000313" key="3">
    <source>
        <dbReference type="EMBL" id="MCP1335547.1"/>
    </source>
</evidence>
<gene>
    <name evidence="3" type="ORF">NJQ99_03910</name>
</gene>
<keyword evidence="2" id="KW-0732">Signal</keyword>
<comment type="caution">
    <text evidence="3">The sequence shown here is derived from an EMBL/GenBank/DDBJ whole genome shotgun (WGS) entry which is preliminary data.</text>
</comment>
<dbReference type="RefSeq" id="WP_269331488.1">
    <property type="nucleotide sequence ID" value="NZ_JAMZFT010000001.1"/>
</dbReference>
<feature type="transmembrane region" description="Helical" evidence="1">
    <location>
        <begin position="142"/>
        <end position="163"/>
    </location>
</feature>
<accession>A0A9J6PD00</accession>
<keyword evidence="4" id="KW-1185">Reference proteome</keyword>
<protein>
    <submittedName>
        <fullName evidence="3">Uncharacterized protein</fullName>
    </submittedName>
</protein>
<proteinExistence type="predicted"/>